<keyword evidence="2" id="KW-1185">Reference proteome</keyword>
<evidence type="ECO:0000313" key="1">
    <source>
        <dbReference type="EnsemblPlants" id="AVESA.00010b.r2.7DG1338000.1.CDS"/>
    </source>
</evidence>
<sequence length="252" mass="27723">MGRPGGDALTTAYKHAQLDQISTPQQQHELAAAILAFAVTTQQDRVTRTHDTMPGLTASSKLTMTIVLTMLLLCLAGAAHGRRRLVSDDEDEPCKQMTLYYHDILYNGVNNTANATSAASTKPTALSTTHWKNGTYFGTLVTFDDPMTAGKALPVAGEEPVARAQGFYLYDKQESYNSWFGFSLVFNSTAHRGTINLLGADLMDEKTRDLSVVGGTGDFFMTRGICTLQLDAYEGTVYFRLKMDIKLYECYV</sequence>
<organism evidence="1 2">
    <name type="scientific">Avena sativa</name>
    <name type="common">Oat</name>
    <dbReference type="NCBI Taxonomy" id="4498"/>
    <lineage>
        <taxon>Eukaryota</taxon>
        <taxon>Viridiplantae</taxon>
        <taxon>Streptophyta</taxon>
        <taxon>Embryophyta</taxon>
        <taxon>Tracheophyta</taxon>
        <taxon>Spermatophyta</taxon>
        <taxon>Magnoliopsida</taxon>
        <taxon>Liliopsida</taxon>
        <taxon>Poales</taxon>
        <taxon>Poaceae</taxon>
        <taxon>BOP clade</taxon>
        <taxon>Pooideae</taxon>
        <taxon>Poodae</taxon>
        <taxon>Poeae</taxon>
        <taxon>Poeae Chloroplast Group 1 (Aveneae type)</taxon>
        <taxon>Aveninae</taxon>
        <taxon>Avena</taxon>
    </lineage>
</organism>
<reference evidence="1" key="2">
    <citation type="submission" date="2025-09" db="UniProtKB">
        <authorList>
            <consortium name="EnsemblPlants"/>
        </authorList>
    </citation>
    <scope>IDENTIFICATION</scope>
</reference>
<name>A0ACD6ADH9_AVESA</name>
<dbReference type="EnsemblPlants" id="AVESA.00010b.r2.7DG1338000.1">
    <property type="protein sequence ID" value="AVESA.00010b.r2.7DG1338000.1.CDS"/>
    <property type="gene ID" value="AVESA.00010b.r2.7DG1338000"/>
</dbReference>
<dbReference type="Proteomes" id="UP001732700">
    <property type="component" value="Chromosome 7D"/>
</dbReference>
<reference evidence="1" key="1">
    <citation type="submission" date="2021-05" db="EMBL/GenBank/DDBJ databases">
        <authorList>
            <person name="Scholz U."/>
            <person name="Mascher M."/>
            <person name="Fiebig A."/>
        </authorList>
    </citation>
    <scope>NUCLEOTIDE SEQUENCE [LARGE SCALE GENOMIC DNA]</scope>
</reference>
<protein>
    <submittedName>
        <fullName evidence="1">Uncharacterized protein</fullName>
    </submittedName>
</protein>
<evidence type="ECO:0000313" key="2">
    <source>
        <dbReference type="Proteomes" id="UP001732700"/>
    </source>
</evidence>
<accession>A0ACD6ADH9</accession>
<proteinExistence type="predicted"/>